<dbReference type="InterPro" id="IPR011109">
    <property type="entry name" value="DNA_bind_recombinase_dom"/>
</dbReference>
<dbReference type="InterPro" id="IPR025827">
    <property type="entry name" value="Zn_ribbon_recom_dom"/>
</dbReference>
<keyword evidence="4" id="KW-1185">Reference proteome</keyword>
<name>A0ABW4Q364_9MICO</name>
<dbReference type="Proteomes" id="UP001597280">
    <property type="component" value="Unassembled WGS sequence"/>
</dbReference>
<dbReference type="Pfam" id="PF13408">
    <property type="entry name" value="Zn_ribbon_recom"/>
    <property type="match status" value="1"/>
</dbReference>
<dbReference type="SMART" id="SM00857">
    <property type="entry name" value="Resolvase"/>
    <property type="match status" value="1"/>
</dbReference>
<dbReference type="InterPro" id="IPR050639">
    <property type="entry name" value="SSR_resolvase"/>
</dbReference>
<organism evidence="3 4">
    <name type="scientific">Brachybacterium rhamnosum</name>
    <dbReference type="NCBI Taxonomy" id="173361"/>
    <lineage>
        <taxon>Bacteria</taxon>
        <taxon>Bacillati</taxon>
        <taxon>Actinomycetota</taxon>
        <taxon>Actinomycetes</taxon>
        <taxon>Micrococcales</taxon>
        <taxon>Dermabacteraceae</taxon>
        <taxon>Brachybacterium</taxon>
    </lineage>
</organism>
<dbReference type="Gene3D" id="3.90.1750.20">
    <property type="entry name" value="Putative Large Serine Recombinase, Chain B, Domain 2"/>
    <property type="match status" value="1"/>
</dbReference>
<evidence type="ECO:0000313" key="4">
    <source>
        <dbReference type="Proteomes" id="UP001597280"/>
    </source>
</evidence>
<comment type="caution">
    <text evidence="3">The sequence shown here is derived from an EMBL/GenBank/DDBJ whole genome shotgun (WGS) entry which is preliminary data.</text>
</comment>
<dbReference type="InterPro" id="IPR038109">
    <property type="entry name" value="DNA_bind_recomb_sf"/>
</dbReference>
<evidence type="ECO:0000259" key="2">
    <source>
        <dbReference type="PROSITE" id="PS51737"/>
    </source>
</evidence>
<accession>A0ABW4Q364</accession>
<dbReference type="PANTHER" id="PTHR30461">
    <property type="entry name" value="DNA-INVERTASE FROM LAMBDOID PROPHAGE"/>
    <property type="match status" value="1"/>
</dbReference>
<dbReference type="PROSITE" id="PS51736">
    <property type="entry name" value="RECOMBINASES_3"/>
    <property type="match status" value="1"/>
</dbReference>
<sequence length="468" mass="52076">MARKPRAVAYLRQSTARDESISLELQETACRDYAHRQGYDVVAVEADPGISGRTFARPGVQAVMAMVERGDVDVILLWKWSRWSRNRLDWYVAADKAQHAGGRIESATEPIDTSTSIGRLSRGMMIEIAAFESDRAGDQWREAHERRVRQGRPHHGKNRFGYRYDPVQKLHVPDPDTAPIVEDLYQRYVDGTSIYRLVQWLNQQGIPTVEHAGKRGTHAWSESTLRGTLDNPFPTGRFIYRGEIVDGAHEPIVPLDLWEAYRQKRQHRSKRPRAEASQYLLSGLVRCKACGTVMTGCRATGGVSYYRCATGYTSGNHTGGYVRCSTIESEVKAELRRLASRIDRAAQERVEATRGAQMAGPSLSVLEGRRKRVTTSMANLALQVAEGLPGDAYEEALAALVAKRDALDAQIAAVRAAGAAPAPVGEGVVALLEDWEVLPVAHRREMLGRLFRVTVDFDAGRRVVVHHL</sequence>
<dbReference type="PANTHER" id="PTHR30461:SF23">
    <property type="entry name" value="DNA RECOMBINASE-RELATED"/>
    <property type="match status" value="1"/>
</dbReference>
<dbReference type="PROSITE" id="PS51737">
    <property type="entry name" value="RECOMBINASE_DNA_BIND"/>
    <property type="match status" value="1"/>
</dbReference>
<evidence type="ECO:0000259" key="1">
    <source>
        <dbReference type="PROSITE" id="PS51736"/>
    </source>
</evidence>
<dbReference type="RefSeq" id="WP_343905827.1">
    <property type="nucleotide sequence ID" value="NZ_BAAAIS010000003.1"/>
</dbReference>
<dbReference type="CDD" id="cd00338">
    <property type="entry name" value="Ser_Recombinase"/>
    <property type="match status" value="1"/>
</dbReference>
<feature type="domain" description="Resolvase/invertase-type recombinase catalytic" evidence="1">
    <location>
        <begin position="6"/>
        <end position="151"/>
    </location>
</feature>
<proteinExistence type="predicted"/>
<gene>
    <name evidence="3" type="ORF">ACFSDA_15050</name>
</gene>
<dbReference type="InterPro" id="IPR036162">
    <property type="entry name" value="Resolvase-like_N_sf"/>
</dbReference>
<protein>
    <submittedName>
        <fullName evidence="3">Recombinase family protein</fullName>
    </submittedName>
</protein>
<dbReference type="SUPFAM" id="SSF53041">
    <property type="entry name" value="Resolvase-like"/>
    <property type="match status" value="1"/>
</dbReference>
<reference evidence="4" key="1">
    <citation type="journal article" date="2019" name="Int. J. Syst. Evol. Microbiol.">
        <title>The Global Catalogue of Microorganisms (GCM) 10K type strain sequencing project: providing services to taxonomists for standard genome sequencing and annotation.</title>
        <authorList>
            <consortium name="The Broad Institute Genomics Platform"/>
            <consortium name="The Broad Institute Genome Sequencing Center for Infectious Disease"/>
            <person name="Wu L."/>
            <person name="Ma J."/>
        </authorList>
    </citation>
    <scope>NUCLEOTIDE SEQUENCE [LARGE SCALE GENOMIC DNA]</scope>
    <source>
        <strain evidence="4">JCM 11650</strain>
    </source>
</reference>
<dbReference type="Pfam" id="PF07508">
    <property type="entry name" value="Recombinase"/>
    <property type="match status" value="1"/>
</dbReference>
<feature type="domain" description="Recombinase" evidence="2">
    <location>
        <begin position="159"/>
        <end position="271"/>
    </location>
</feature>
<dbReference type="EMBL" id="JBHUFL010000003">
    <property type="protein sequence ID" value="MFD1836380.1"/>
    <property type="molecule type" value="Genomic_DNA"/>
</dbReference>
<evidence type="ECO:0000313" key="3">
    <source>
        <dbReference type="EMBL" id="MFD1836380.1"/>
    </source>
</evidence>
<dbReference type="InterPro" id="IPR006119">
    <property type="entry name" value="Resolv_N"/>
</dbReference>
<dbReference type="Pfam" id="PF00239">
    <property type="entry name" value="Resolvase"/>
    <property type="match status" value="1"/>
</dbReference>
<dbReference type="Gene3D" id="3.40.50.1390">
    <property type="entry name" value="Resolvase, N-terminal catalytic domain"/>
    <property type="match status" value="1"/>
</dbReference>